<evidence type="ECO:0000259" key="3">
    <source>
        <dbReference type="Pfam" id="PF13240"/>
    </source>
</evidence>
<dbReference type="STRING" id="1423792.FD09_GL001741"/>
<dbReference type="PATRIC" id="fig|1423792.3.peg.1766"/>
<dbReference type="AlphaFoldDB" id="A0A0R1N7S3"/>
<gene>
    <name evidence="4" type="ORF">FD09_GL001741</name>
</gene>
<dbReference type="InterPro" id="IPR026870">
    <property type="entry name" value="Zinc_ribbon_dom"/>
</dbReference>
<dbReference type="Proteomes" id="UP000051330">
    <property type="component" value="Unassembled WGS sequence"/>
</dbReference>
<reference evidence="4 5" key="1">
    <citation type="journal article" date="2015" name="Genome Announc.">
        <title>Expanding the biotechnology potential of lactobacilli through comparative genomics of 213 strains and associated genera.</title>
        <authorList>
            <person name="Sun Z."/>
            <person name="Harris H.M."/>
            <person name="McCann A."/>
            <person name="Guo C."/>
            <person name="Argimon S."/>
            <person name="Zhang W."/>
            <person name="Yang X."/>
            <person name="Jeffery I.B."/>
            <person name="Cooney J.C."/>
            <person name="Kagawa T.F."/>
            <person name="Liu W."/>
            <person name="Song Y."/>
            <person name="Salvetti E."/>
            <person name="Wrobel A."/>
            <person name="Rasinkangas P."/>
            <person name="Parkhill J."/>
            <person name="Rea M.C."/>
            <person name="O'Sullivan O."/>
            <person name="Ritari J."/>
            <person name="Douillard F.P."/>
            <person name="Paul Ross R."/>
            <person name="Yang R."/>
            <person name="Briner A.E."/>
            <person name="Felis G.E."/>
            <person name="de Vos W.M."/>
            <person name="Barrangou R."/>
            <person name="Klaenhammer T.R."/>
            <person name="Caufield P.W."/>
            <person name="Cui Y."/>
            <person name="Zhang H."/>
            <person name="O'Toole P.W."/>
        </authorList>
    </citation>
    <scope>NUCLEOTIDE SEQUENCE [LARGE SCALE GENOMIC DNA]</scope>
    <source>
        <strain evidence="4 5">DSM 12744</strain>
    </source>
</reference>
<organism evidence="4 5">
    <name type="scientific">Schleiferilactobacillus perolens DSM 12744</name>
    <dbReference type="NCBI Taxonomy" id="1423792"/>
    <lineage>
        <taxon>Bacteria</taxon>
        <taxon>Bacillati</taxon>
        <taxon>Bacillota</taxon>
        <taxon>Bacilli</taxon>
        <taxon>Lactobacillales</taxon>
        <taxon>Lactobacillaceae</taxon>
        <taxon>Schleiferilactobacillus</taxon>
    </lineage>
</organism>
<feature type="domain" description="Zinc-ribbon" evidence="3">
    <location>
        <begin position="5"/>
        <end position="26"/>
    </location>
</feature>
<feature type="region of interest" description="Disordered" evidence="1">
    <location>
        <begin position="35"/>
        <end position="103"/>
    </location>
</feature>
<proteinExistence type="predicted"/>
<keyword evidence="2" id="KW-0812">Transmembrane</keyword>
<feature type="transmembrane region" description="Helical" evidence="2">
    <location>
        <begin position="112"/>
        <end position="132"/>
    </location>
</feature>
<dbReference type="OrthoDB" id="2295564at2"/>
<sequence length="270" mass="29452">MIKICTKCGYHNVVKAKFCVRCGTKLGIATDEANLISSSPTTPSANVSTPVPDNQNTADSHSTGSETDTSVPSRNTSSPDSTAKPTQESPAQPVTQPTAKSQSTLHRRKKTISWLVVLIFAIGFGLVLLLFYPGNSLPDGYSTTDDVLTLAGENSKANSDIQTYSGYGQLTAGVTGKPGDAPNTIIVMKNKDTGRFVFDYNGHPIYIIRIPVQQYSDGDYNYFSIGLGVDKDNDGDRYEKVLPKSFKQDNAEEGQRYSYDDYNVNYDVRD</sequence>
<dbReference type="EMBL" id="AZEC01000003">
    <property type="protein sequence ID" value="KRL13714.1"/>
    <property type="molecule type" value="Genomic_DNA"/>
</dbReference>
<dbReference type="RefSeq" id="WP_057818544.1">
    <property type="nucleotide sequence ID" value="NZ_AZEC01000003.1"/>
</dbReference>
<keyword evidence="5" id="KW-1185">Reference proteome</keyword>
<comment type="caution">
    <text evidence="4">The sequence shown here is derived from an EMBL/GenBank/DDBJ whole genome shotgun (WGS) entry which is preliminary data.</text>
</comment>
<evidence type="ECO:0000256" key="2">
    <source>
        <dbReference type="SAM" id="Phobius"/>
    </source>
</evidence>
<evidence type="ECO:0000313" key="5">
    <source>
        <dbReference type="Proteomes" id="UP000051330"/>
    </source>
</evidence>
<protein>
    <recommendedName>
        <fullName evidence="3">Zinc-ribbon domain-containing protein</fullName>
    </recommendedName>
</protein>
<dbReference type="Pfam" id="PF13240">
    <property type="entry name" value="Zn_Ribbon_1"/>
    <property type="match status" value="1"/>
</dbReference>
<evidence type="ECO:0000313" key="4">
    <source>
        <dbReference type="EMBL" id="KRL13714.1"/>
    </source>
</evidence>
<name>A0A0R1N7S3_9LACO</name>
<keyword evidence="2" id="KW-0472">Membrane</keyword>
<accession>A0A0R1N7S3</accession>
<evidence type="ECO:0000256" key="1">
    <source>
        <dbReference type="SAM" id="MobiDB-lite"/>
    </source>
</evidence>
<keyword evidence="2" id="KW-1133">Transmembrane helix</keyword>